<comment type="caution">
    <text evidence="2">The sequence shown here is derived from an EMBL/GenBank/DDBJ whole genome shotgun (WGS) entry which is preliminary data.</text>
</comment>
<protein>
    <recommendedName>
        <fullName evidence="1">Methyltransferase type 11 domain-containing protein</fullName>
    </recommendedName>
</protein>
<dbReference type="Gene3D" id="3.40.50.150">
    <property type="entry name" value="Vaccinia Virus protein VP39"/>
    <property type="match status" value="1"/>
</dbReference>
<dbReference type="Pfam" id="PF08241">
    <property type="entry name" value="Methyltransf_11"/>
    <property type="match status" value="1"/>
</dbReference>
<name>A0A0F9PGL8_9ZZZZ</name>
<evidence type="ECO:0000259" key="1">
    <source>
        <dbReference type="Pfam" id="PF08241"/>
    </source>
</evidence>
<dbReference type="InterPro" id="IPR013216">
    <property type="entry name" value="Methyltransf_11"/>
</dbReference>
<evidence type="ECO:0000313" key="2">
    <source>
        <dbReference type="EMBL" id="KKN00186.1"/>
    </source>
</evidence>
<dbReference type="GO" id="GO:0008757">
    <property type="term" value="F:S-adenosylmethionine-dependent methyltransferase activity"/>
    <property type="evidence" value="ECO:0007669"/>
    <property type="project" value="InterPro"/>
</dbReference>
<organism evidence="2">
    <name type="scientific">marine sediment metagenome</name>
    <dbReference type="NCBI Taxonomy" id="412755"/>
    <lineage>
        <taxon>unclassified sequences</taxon>
        <taxon>metagenomes</taxon>
        <taxon>ecological metagenomes</taxon>
    </lineage>
</organism>
<proteinExistence type="predicted"/>
<feature type="domain" description="Methyltransferase type 11" evidence="1">
    <location>
        <begin position="77"/>
        <end position="126"/>
    </location>
</feature>
<reference evidence="2" key="1">
    <citation type="journal article" date="2015" name="Nature">
        <title>Complex archaea that bridge the gap between prokaryotes and eukaryotes.</title>
        <authorList>
            <person name="Spang A."/>
            <person name="Saw J.H."/>
            <person name="Jorgensen S.L."/>
            <person name="Zaremba-Niedzwiedzka K."/>
            <person name="Martijn J."/>
            <person name="Lind A.E."/>
            <person name="van Eijk R."/>
            <person name="Schleper C."/>
            <person name="Guy L."/>
            <person name="Ettema T.J."/>
        </authorList>
    </citation>
    <scope>NUCLEOTIDE SEQUENCE</scope>
</reference>
<gene>
    <name evidence="2" type="ORF">LCGC14_1140300</name>
</gene>
<dbReference type="SUPFAM" id="SSF53335">
    <property type="entry name" value="S-adenosyl-L-methionine-dependent methyltransferases"/>
    <property type="match status" value="1"/>
</dbReference>
<accession>A0A0F9PGL8</accession>
<dbReference type="InterPro" id="IPR029063">
    <property type="entry name" value="SAM-dependent_MTases_sf"/>
</dbReference>
<sequence length="205" mass="23572">MGGKDPMIIPKLPEMVGGLTRKYGEEKDKGRTQHTKHRYEVDACQERLVKWCQGCGLDLGCGAQKIRPEAIGIDDSCALVAQITGDISDLSMFRSNSFDYIFSSHALEDIGNTLGTLKEWLRVIKNYRNPEKPGGFLVLYCPDPQYYYNIGHPKVNTRHKHDYYWWDVAKIINEINPESELTHYARHGPVYEVGEWSWEIVVQKH</sequence>
<dbReference type="EMBL" id="LAZR01005405">
    <property type="protein sequence ID" value="KKN00186.1"/>
    <property type="molecule type" value="Genomic_DNA"/>
</dbReference>
<dbReference type="AlphaFoldDB" id="A0A0F9PGL8"/>
<dbReference type="CDD" id="cd02440">
    <property type="entry name" value="AdoMet_MTases"/>
    <property type="match status" value="1"/>
</dbReference>